<protein>
    <submittedName>
        <fullName evidence="1">Unnamed protein product</fullName>
    </submittedName>
</protein>
<dbReference type="Proteomes" id="UP001165064">
    <property type="component" value="Unassembled WGS sequence"/>
</dbReference>
<dbReference type="EMBL" id="BSXS01000680">
    <property type="protein sequence ID" value="GME73461.1"/>
    <property type="molecule type" value="Genomic_DNA"/>
</dbReference>
<keyword evidence="2" id="KW-1185">Reference proteome</keyword>
<organism evidence="1 2">
    <name type="scientific">Ambrosiozyma monospora</name>
    <name type="common">Yeast</name>
    <name type="synonym">Endomycopsis monosporus</name>
    <dbReference type="NCBI Taxonomy" id="43982"/>
    <lineage>
        <taxon>Eukaryota</taxon>
        <taxon>Fungi</taxon>
        <taxon>Dikarya</taxon>
        <taxon>Ascomycota</taxon>
        <taxon>Saccharomycotina</taxon>
        <taxon>Pichiomycetes</taxon>
        <taxon>Pichiales</taxon>
        <taxon>Pichiaceae</taxon>
        <taxon>Ambrosiozyma</taxon>
    </lineage>
</organism>
<evidence type="ECO:0000313" key="1">
    <source>
        <dbReference type="EMBL" id="GME73461.1"/>
    </source>
</evidence>
<comment type="caution">
    <text evidence="1">The sequence shown here is derived from an EMBL/GenBank/DDBJ whole genome shotgun (WGS) entry which is preliminary data.</text>
</comment>
<sequence>MAVKVSINDGLAFLLEDSLFSNGVVPSSAETKEEFGKCIITALRKCISFDKKNWQHKPQYRIAKIYADQFHDYETAKKEMSSIMILKPTVRGLTTIWKPENERPGKHFYYNKVYISFYVDLLDKTDDVFNLIQTVRKLRRLGSSMVYQVRAFDDAVAKMCVMIKNIVKIGPGFLGSCTTMFTYPQFLGYCKQYIEYVKNQKEFTNDEKLALIFLSDTGDCRRMANGFAATGIVDDCYHSLYMALFMKFVDKVKSENLKDGESTETNNPFIVQHPESIAAPVKASGTSTREKTRVARRDITPYAVQLLGAVHVLIENIRKDQANNVHLPFVVTKISGLTVADAISKDLSMSPSRRGGKTASSRELTPLSHSGKLERKIEVVMEDDLEVDEMANLFETKSKSKLSNSTTRDDEQDDDNDNEDDPATVSVKTEEKDDSAFIEDAEEDVNNSGASDIESEGSEGSSDDDQEEHEGDDGDDDDESDDGDDEDDDSQNNVNDDLTSKKRHAEAQENDLSPHKKAKLESTENPDDKEDTTSSDEENFVDANETMRSKTGNSNEDDSMEGSPAAQDNLETESNQSADSDDEMNDADDDNDDIVLLDYEDVEKEELMNIESIESGESEDETSHSAETEHTEDQLEKENDDEDNGDDEDGDGDGDGEQEDEEEDDEDDKDDEHEDLEIIDDNDEDDNAAKNHADSDDASASDSNDDIEETEGPLDHKSKQNSDWSSDDDGTKDENPDKRRKYNSIAPMSPVKLTEDHEESDTENKSEVGSDVDTSSGNKHDDINSTANDTPQKSPRSLRDRSRSRSLSIGYLERLKGNSSNSHRRTRSYAKNKTG</sequence>
<name>A0ACB5SUS3_AMBMO</name>
<evidence type="ECO:0000313" key="2">
    <source>
        <dbReference type="Proteomes" id="UP001165064"/>
    </source>
</evidence>
<proteinExistence type="predicted"/>
<accession>A0ACB5SUS3</accession>
<gene>
    <name evidence="1" type="ORF">Amon02_000140900</name>
</gene>
<reference evidence="1" key="1">
    <citation type="submission" date="2023-04" db="EMBL/GenBank/DDBJ databases">
        <title>Ambrosiozyma monospora NBRC 10751.</title>
        <authorList>
            <person name="Ichikawa N."/>
            <person name="Sato H."/>
            <person name="Tonouchi N."/>
        </authorList>
    </citation>
    <scope>NUCLEOTIDE SEQUENCE</scope>
    <source>
        <strain evidence="1">NBRC 10751</strain>
    </source>
</reference>